<sequence length="254" mass="28933">MSVTHLRTRLQAWFAQQPGASLLQIEQDWLAQQLPDMFGYHILQLGQLADMDLLAASRIGHRAVLALDAVDGQQPAVVSRGESLPLAADSVDVLVLPHVLEFEVNPHQVLRECERVLIGEGHVLILTFNPWSLWGLSRLLLGWRAAPPWNGHFFSASRLQDWLRLLGFEILTTQRLFYRPPIVHTATLQRLVFMEQLGPWCWPWWAGVHAIVAKKRVIPLTPVRELWRRRRRLIANGIAEPTARKKQPTGTLTS</sequence>
<dbReference type="GO" id="GO:0008757">
    <property type="term" value="F:S-adenosylmethionine-dependent methyltransferase activity"/>
    <property type="evidence" value="ECO:0007669"/>
    <property type="project" value="InterPro"/>
</dbReference>
<reference evidence="2" key="1">
    <citation type="submission" date="2022-08" db="EMBL/GenBank/DDBJ databases">
        <title>Genomic Encyclopedia of Type Strains, Phase III (KMG-III): the genomes of soil and plant-associated and newly described type strains.</title>
        <authorList>
            <person name="Whitman W."/>
        </authorList>
    </citation>
    <scope>NUCLEOTIDE SEQUENCE</scope>
    <source>
        <strain evidence="2">HMT 1</strain>
    </source>
</reference>
<accession>A0AAE3HJI1</accession>
<keyword evidence="3" id="KW-1185">Reference proteome</keyword>
<dbReference type="Pfam" id="PF08241">
    <property type="entry name" value="Methyltransf_11"/>
    <property type="match status" value="1"/>
</dbReference>
<evidence type="ECO:0000259" key="1">
    <source>
        <dbReference type="Pfam" id="PF08241"/>
    </source>
</evidence>
<evidence type="ECO:0000313" key="3">
    <source>
        <dbReference type="Proteomes" id="UP001204445"/>
    </source>
</evidence>
<gene>
    <name evidence="2" type="ORF">J2T55_001542</name>
</gene>
<evidence type="ECO:0000313" key="2">
    <source>
        <dbReference type="EMBL" id="MCS3903516.1"/>
    </source>
</evidence>
<dbReference type="InterPro" id="IPR013216">
    <property type="entry name" value="Methyltransf_11"/>
</dbReference>
<dbReference type="AlphaFoldDB" id="A0AAE3HJI1"/>
<proteinExistence type="predicted"/>
<comment type="caution">
    <text evidence="2">The sequence shown here is derived from an EMBL/GenBank/DDBJ whole genome shotgun (WGS) entry which is preliminary data.</text>
</comment>
<dbReference type="EMBL" id="JANUCT010000009">
    <property type="protein sequence ID" value="MCS3903516.1"/>
    <property type="molecule type" value="Genomic_DNA"/>
</dbReference>
<organism evidence="2 3">
    <name type="scientific">Methylohalomonas lacus</name>
    <dbReference type="NCBI Taxonomy" id="398773"/>
    <lineage>
        <taxon>Bacteria</taxon>
        <taxon>Pseudomonadati</taxon>
        <taxon>Pseudomonadota</taxon>
        <taxon>Gammaproteobacteria</taxon>
        <taxon>Methylohalomonadales</taxon>
        <taxon>Methylohalomonadaceae</taxon>
        <taxon>Methylohalomonas</taxon>
    </lineage>
</organism>
<dbReference type="InterPro" id="IPR029063">
    <property type="entry name" value="SAM-dependent_MTases_sf"/>
</dbReference>
<protein>
    <submittedName>
        <fullName evidence="2">SAM-dependent methyltransferase</fullName>
    </submittedName>
</protein>
<keyword evidence="2" id="KW-0808">Transferase</keyword>
<dbReference type="Proteomes" id="UP001204445">
    <property type="component" value="Unassembled WGS sequence"/>
</dbReference>
<dbReference type="RefSeq" id="WP_259055333.1">
    <property type="nucleotide sequence ID" value="NZ_JANUCT010000009.1"/>
</dbReference>
<name>A0AAE3HJI1_9GAMM</name>
<feature type="domain" description="Methyltransferase type 11" evidence="1">
    <location>
        <begin position="76"/>
        <end position="125"/>
    </location>
</feature>
<dbReference type="Gene3D" id="3.40.50.150">
    <property type="entry name" value="Vaccinia Virus protein VP39"/>
    <property type="match status" value="1"/>
</dbReference>
<dbReference type="SUPFAM" id="SSF53335">
    <property type="entry name" value="S-adenosyl-L-methionine-dependent methyltransferases"/>
    <property type="match status" value="1"/>
</dbReference>
<keyword evidence="2" id="KW-0489">Methyltransferase</keyword>
<dbReference type="GO" id="GO:0032259">
    <property type="term" value="P:methylation"/>
    <property type="evidence" value="ECO:0007669"/>
    <property type="project" value="UniProtKB-KW"/>
</dbReference>